<dbReference type="EnsemblPlants" id="PGSC0003DMT400044065">
    <property type="protein sequence ID" value="PGSC0003DMT400044065"/>
    <property type="gene ID" value="PGSC0003DMG400017097"/>
</dbReference>
<dbReference type="PaxDb" id="4113-PGSC0003DMT400044065"/>
<reference evidence="3" key="1">
    <citation type="journal article" date="2011" name="Nature">
        <title>Genome sequence and analysis of the tuber crop potato.</title>
        <authorList>
            <consortium name="The Potato Genome Sequencing Consortium"/>
        </authorList>
    </citation>
    <scope>NUCLEOTIDE SEQUENCE [LARGE SCALE GENOMIC DNA]</scope>
    <source>
        <strain evidence="3">cv. DM1-3 516 R44</strain>
    </source>
</reference>
<dbReference type="CDD" id="cd08267">
    <property type="entry name" value="MDR1"/>
    <property type="match status" value="1"/>
</dbReference>
<dbReference type="OMA" id="RKPANCT"/>
<dbReference type="InterPro" id="IPR013154">
    <property type="entry name" value="ADH-like_N"/>
</dbReference>
<protein>
    <submittedName>
        <fullName evidence="2">Quinone-oxidoreductase homolog, chloroplastic</fullName>
    </submittedName>
</protein>
<name>M1BFJ6_SOLTU</name>
<dbReference type="InParanoid" id="M1BFJ6"/>
<dbReference type="Gene3D" id="3.90.180.10">
    <property type="entry name" value="Medium-chain alcohol dehydrogenases, catalytic domain"/>
    <property type="match status" value="1"/>
</dbReference>
<dbReference type="Proteomes" id="UP000011115">
    <property type="component" value="Unassembled WGS sequence"/>
</dbReference>
<dbReference type="Gramene" id="PGSC0003DMT400044065">
    <property type="protein sequence ID" value="PGSC0003DMT400044065"/>
    <property type="gene ID" value="PGSC0003DMG400017097"/>
</dbReference>
<dbReference type="SMART" id="SM00829">
    <property type="entry name" value="PKS_ER"/>
    <property type="match status" value="1"/>
</dbReference>
<dbReference type="Pfam" id="PF13602">
    <property type="entry name" value="ADH_zinc_N_2"/>
    <property type="match status" value="1"/>
</dbReference>
<dbReference type="SUPFAM" id="SSF51735">
    <property type="entry name" value="NAD(P)-binding Rossmann-fold domains"/>
    <property type="match status" value="1"/>
</dbReference>
<dbReference type="InterPro" id="IPR020843">
    <property type="entry name" value="ER"/>
</dbReference>
<dbReference type="Pfam" id="PF08240">
    <property type="entry name" value="ADH_N"/>
    <property type="match status" value="1"/>
</dbReference>
<dbReference type="InterPro" id="IPR011032">
    <property type="entry name" value="GroES-like_sf"/>
</dbReference>
<dbReference type="InterPro" id="IPR036291">
    <property type="entry name" value="NAD(P)-bd_dom_sf"/>
</dbReference>
<dbReference type="SMR" id="M1BFJ6"/>
<dbReference type="STRING" id="4113.M1BFJ6"/>
<organism evidence="2 3">
    <name type="scientific">Solanum tuberosum</name>
    <name type="common">Potato</name>
    <dbReference type="NCBI Taxonomy" id="4113"/>
    <lineage>
        <taxon>Eukaryota</taxon>
        <taxon>Viridiplantae</taxon>
        <taxon>Streptophyta</taxon>
        <taxon>Embryophyta</taxon>
        <taxon>Tracheophyta</taxon>
        <taxon>Spermatophyta</taxon>
        <taxon>Magnoliopsida</taxon>
        <taxon>eudicotyledons</taxon>
        <taxon>Gunneridae</taxon>
        <taxon>Pentapetalae</taxon>
        <taxon>asterids</taxon>
        <taxon>lamiids</taxon>
        <taxon>Solanales</taxon>
        <taxon>Solanaceae</taxon>
        <taxon>Solanoideae</taxon>
        <taxon>Solaneae</taxon>
        <taxon>Solanum</taxon>
    </lineage>
</organism>
<dbReference type="Gene3D" id="3.40.50.720">
    <property type="entry name" value="NAD(P)-binding Rossmann-like Domain"/>
    <property type="match status" value="1"/>
</dbReference>
<dbReference type="PANTHER" id="PTHR44013">
    <property type="entry name" value="ZINC-TYPE ALCOHOL DEHYDROGENASE-LIKE PROTEIN C16A3.02C"/>
    <property type="match status" value="1"/>
</dbReference>
<dbReference type="GO" id="GO:0016491">
    <property type="term" value="F:oxidoreductase activity"/>
    <property type="evidence" value="ECO:0007669"/>
    <property type="project" value="InterPro"/>
</dbReference>
<keyword evidence="3" id="KW-1185">Reference proteome</keyword>
<sequence length="332" mass="35637">MEGKLIMRAVQYNSYGRGADGLKHVEVLVPTPNKDEVLIKLEATSLNPLDLKFQKGVARPFVPRKFPVIPCTDVAGEVVEVGSSVVKFKAGDKVVALLNPFIGGGLAEYAVAKECLTVQRPEEVSAAEGAGLPVAAISAHKALVDISGIKLDGSGTRMNILITAASGGVGHYAVQLAKLGNTHVTGTCGARNIEFVKSLGADEVLDYKTPQGATLKSPSGKKYDVVVHCARGIPWSTFQPNLNDTGKVIDLTPGPTSMYTYVWKKLTFSKKQLLPLIFIPKEDKELKLLVNLVKEGKLKTIFDSKYPLSKAQDAWAKSLDGHATGKIIVEMI</sequence>
<evidence type="ECO:0000313" key="3">
    <source>
        <dbReference type="Proteomes" id="UP000011115"/>
    </source>
</evidence>
<dbReference type="eggNOG" id="KOG1198">
    <property type="taxonomic scope" value="Eukaryota"/>
</dbReference>
<proteinExistence type="predicted"/>
<dbReference type="PANTHER" id="PTHR44013:SF14">
    <property type="entry name" value="QUINONE-OXIDOREDUCTASE HOMOLOG, CHLOROPLASTIC"/>
    <property type="match status" value="1"/>
</dbReference>
<accession>M1BFJ6</accession>
<dbReference type="SUPFAM" id="SSF50129">
    <property type="entry name" value="GroES-like"/>
    <property type="match status" value="1"/>
</dbReference>
<feature type="domain" description="Enoyl reductase (ER)" evidence="1">
    <location>
        <begin position="18"/>
        <end position="329"/>
    </location>
</feature>
<evidence type="ECO:0000259" key="1">
    <source>
        <dbReference type="SMART" id="SM00829"/>
    </source>
</evidence>
<dbReference type="HOGENOM" id="CLU_026673_3_3_1"/>
<dbReference type="InterPro" id="IPR052733">
    <property type="entry name" value="Chloroplast_QOR"/>
</dbReference>
<reference evidence="2" key="2">
    <citation type="submission" date="2015-06" db="UniProtKB">
        <authorList>
            <consortium name="EnsemblPlants"/>
        </authorList>
    </citation>
    <scope>IDENTIFICATION</scope>
    <source>
        <strain evidence="2">DM1-3 516 R44</strain>
    </source>
</reference>
<evidence type="ECO:0000313" key="2">
    <source>
        <dbReference type="EnsemblPlants" id="PGSC0003DMT400044065"/>
    </source>
</evidence>
<dbReference type="AlphaFoldDB" id="M1BFJ6"/>